<evidence type="ECO:0000256" key="1">
    <source>
        <dbReference type="ARBA" id="ARBA00022801"/>
    </source>
</evidence>
<dbReference type="AlphaFoldDB" id="F4QHH0"/>
<keyword evidence="4" id="KW-1185">Reference proteome</keyword>
<evidence type="ECO:0000259" key="2">
    <source>
        <dbReference type="Pfam" id="PF00149"/>
    </source>
</evidence>
<dbReference type="OrthoDB" id="9773856at2"/>
<dbReference type="InterPro" id="IPR050535">
    <property type="entry name" value="DNA_Repair-Maintenance_Comp"/>
</dbReference>
<dbReference type="Pfam" id="PF00149">
    <property type="entry name" value="Metallophos"/>
    <property type="match status" value="1"/>
</dbReference>
<dbReference type="InterPro" id="IPR014576">
    <property type="entry name" value="Pesterase_YhaO"/>
</dbReference>
<protein>
    <submittedName>
        <fullName evidence="3">Calcineurin-like phosphoesterase family protein</fullName>
    </submittedName>
</protein>
<dbReference type="GO" id="GO:0016787">
    <property type="term" value="F:hydrolase activity"/>
    <property type="evidence" value="ECO:0007669"/>
    <property type="project" value="UniProtKB-KW"/>
</dbReference>
<dbReference type="EMBL" id="GL883077">
    <property type="protein sequence ID" value="EGF92707.1"/>
    <property type="molecule type" value="Genomic_DNA"/>
</dbReference>
<sequence length="424" mass="46080">MSFRFVHTADIHLDSPLKSLALRNPSLADIVANATRQAFVRIIDLCLRESVDALLIAGDLYDGDQTSMKTARFFAEQLHRLDAAGIRTFILRGNHDALSRITRELSFPDTVTTFGGRAEAVALDRGGVLPDIVIHGLSFANPKAPEGLLPKYKPPVAKAVNIGLMHTSLNGAPGHDPYAPCTVADLDASGFHYWALGHIHKRSVNIGRATIVMPGNPQGRDINEAGLKSVSLATIAEDGSISLEEHAVSIAQFERLTVDIAGIADWRDLVSATVSALKALRREVATEHLIIRLHLTGASSLAWTIRRDMDLLEQEVGMHAEMTGSVWIEKIDLQLDFAPVNDADSSDTLSELHKLMLNDVGRGEGFRSQMDEHASDLIRALPTELRNLLGRDESEREACLASLLHEGADEVLARLSSPVAGTAR</sequence>
<dbReference type="InterPro" id="IPR041796">
    <property type="entry name" value="Mre11_N"/>
</dbReference>
<reference evidence="4" key="1">
    <citation type="submission" date="2011-03" db="EMBL/GenBank/DDBJ databases">
        <title>Draft genome sequence of Brevundimonas diminuta.</title>
        <authorList>
            <person name="Brown P.J.B."/>
            <person name="Buechlein A."/>
            <person name="Hemmerich C."/>
            <person name="Brun Y.V."/>
        </authorList>
    </citation>
    <scope>NUCLEOTIDE SEQUENCE [LARGE SCALE GENOMIC DNA]</scope>
    <source>
        <strain evidence="4">C19</strain>
    </source>
</reference>
<dbReference type="SUPFAM" id="SSF56300">
    <property type="entry name" value="Metallo-dependent phosphatases"/>
    <property type="match status" value="1"/>
</dbReference>
<name>F4QHH0_9CAUL</name>
<proteinExistence type="predicted"/>
<dbReference type="CDD" id="cd00840">
    <property type="entry name" value="MPP_Mre11_N"/>
    <property type="match status" value="1"/>
</dbReference>
<dbReference type="STRING" id="715226.ABI_11440"/>
<dbReference type="PANTHER" id="PTHR30337:SF7">
    <property type="entry name" value="PHOSPHOESTERASE"/>
    <property type="match status" value="1"/>
</dbReference>
<dbReference type="PIRSF" id="PIRSF033091">
    <property type="entry name" value="Pesterase_YhaO"/>
    <property type="match status" value="1"/>
</dbReference>
<dbReference type="Proteomes" id="UP000006512">
    <property type="component" value="Unassembled WGS sequence"/>
</dbReference>
<gene>
    <name evidence="3" type="ORF">ABI_11440</name>
</gene>
<evidence type="ECO:0000313" key="3">
    <source>
        <dbReference type="EMBL" id="EGF92707.1"/>
    </source>
</evidence>
<dbReference type="InterPro" id="IPR004843">
    <property type="entry name" value="Calcineurin-like_PHP"/>
</dbReference>
<keyword evidence="1" id="KW-0378">Hydrolase</keyword>
<dbReference type="RefSeq" id="WP_006271888.1">
    <property type="nucleotide sequence ID" value="NZ_GL883077.1"/>
</dbReference>
<dbReference type="HOGENOM" id="CLU_026621_4_0_5"/>
<organism evidence="3 4">
    <name type="scientific">Asticcacaulis biprosthecium C19</name>
    <dbReference type="NCBI Taxonomy" id="715226"/>
    <lineage>
        <taxon>Bacteria</taxon>
        <taxon>Pseudomonadati</taxon>
        <taxon>Pseudomonadota</taxon>
        <taxon>Alphaproteobacteria</taxon>
        <taxon>Caulobacterales</taxon>
        <taxon>Caulobacteraceae</taxon>
        <taxon>Asticcacaulis</taxon>
    </lineage>
</organism>
<accession>F4QHH0</accession>
<dbReference type="InterPro" id="IPR029052">
    <property type="entry name" value="Metallo-depent_PP-like"/>
</dbReference>
<dbReference type="PANTHER" id="PTHR30337">
    <property type="entry name" value="COMPONENT OF ATP-DEPENDENT DSDNA EXONUCLEASE"/>
    <property type="match status" value="1"/>
</dbReference>
<feature type="domain" description="Calcineurin-like phosphoesterase" evidence="2">
    <location>
        <begin position="3"/>
        <end position="201"/>
    </location>
</feature>
<dbReference type="Gene3D" id="3.60.21.10">
    <property type="match status" value="1"/>
</dbReference>
<evidence type="ECO:0000313" key="4">
    <source>
        <dbReference type="Proteomes" id="UP000006512"/>
    </source>
</evidence>
<dbReference type="eggNOG" id="COG0420">
    <property type="taxonomic scope" value="Bacteria"/>
</dbReference>